<feature type="region of interest" description="Disordered" evidence="1">
    <location>
        <begin position="187"/>
        <end position="217"/>
    </location>
</feature>
<accession>A0ABS0Y6X0</accession>
<proteinExistence type="predicted"/>
<dbReference type="Proteomes" id="UP000620670">
    <property type="component" value="Unassembled WGS sequence"/>
</dbReference>
<feature type="compositionally biased region" description="Polar residues" evidence="1">
    <location>
        <begin position="187"/>
        <end position="212"/>
    </location>
</feature>
<reference evidence="3" key="1">
    <citation type="submission" date="2020-12" db="EMBL/GenBank/DDBJ databases">
        <title>Hymenobacter sp.</title>
        <authorList>
            <person name="Kim M.K."/>
        </authorList>
    </citation>
    <scope>NUCLEOTIDE SEQUENCE [LARGE SCALE GENOMIC DNA]</scope>
    <source>
        <strain evidence="3">BT325</strain>
    </source>
</reference>
<organism evidence="2 3">
    <name type="scientific">Microvirga splendida</name>
    <dbReference type="NCBI Taxonomy" id="2795727"/>
    <lineage>
        <taxon>Bacteria</taxon>
        <taxon>Pseudomonadati</taxon>
        <taxon>Pseudomonadota</taxon>
        <taxon>Alphaproteobacteria</taxon>
        <taxon>Hyphomicrobiales</taxon>
        <taxon>Methylobacteriaceae</taxon>
        <taxon>Microvirga</taxon>
    </lineage>
</organism>
<sequence>MLRIAGKNEVKIVRDLLLGEFQNANPEIKQRRISSPGGAVTLDLHWLPQLGLWGHFSDRPYGELGQWNCAFGTSVGSENDTLYASIEINLAVDPADRVIAGRAIKDDTNGYYLGHKGLLGGGRGGQMSMEVFRKYIKGYVPEAIELENGKEEYVFVIGQLGQNGFLQKLKAFVDETERLRAYARTLTAQDPTPKSNSVSQSGGFTAENAQNGTGNGRPYSTIEIKRLHGRVVNALQKKLGQKAINSAYNDMRPDLYIKDTSGHMEILFEVKASSDTQSWFTALGQLLVYGASQPKPPHRILVCPAVRNDPNFRRALQDLNISVITFQESKEGIVFDGIGDLKKKHKFT</sequence>
<gene>
    <name evidence="2" type="ORF">JAO75_21770</name>
</gene>
<evidence type="ECO:0000256" key="1">
    <source>
        <dbReference type="SAM" id="MobiDB-lite"/>
    </source>
</evidence>
<dbReference type="EMBL" id="JAELXT010000037">
    <property type="protein sequence ID" value="MBJ6128033.1"/>
    <property type="molecule type" value="Genomic_DNA"/>
</dbReference>
<comment type="caution">
    <text evidence="2">The sequence shown here is derived from an EMBL/GenBank/DDBJ whole genome shotgun (WGS) entry which is preliminary data.</text>
</comment>
<name>A0ABS0Y6X0_9HYPH</name>
<evidence type="ECO:0008006" key="4">
    <source>
        <dbReference type="Google" id="ProtNLM"/>
    </source>
</evidence>
<evidence type="ECO:0000313" key="3">
    <source>
        <dbReference type="Proteomes" id="UP000620670"/>
    </source>
</evidence>
<dbReference type="RefSeq" id="WP_199051301.1">
    <property type="nucleotide sequence ID" value="NZ_JAELXT010000037.1"/>
</dbReference>
<keyword evidence="3" id="KW-1185">Reference proteome</keyword>
<evidence type="ECO:0000313" key="2">
    <source>
        <dbReference type="EMBL" id="MBJ6128033.1"/>
    </source>
</evidence>
<protein>
    <recommendedName>
        <fullName evidence="4">Protein NO VEIN C-terminal domain-containing protein</fullName>
    </recommendedName>
</protein>